<dbReference type="Proteomes" id="UP000498980">
    <property type="component" value="Unassembled WGS sequence"/>
</dbReference>
<dbReference type="EMBL" id="BLWC01000001">
    <property type="protein sequence ID" value="GFM96963.1"/>
    <property type="molecule type" value="Genomic_DNA"/>
</dbReference>
<protein>
    <submittedName>
        <fullName evidence="1">Uncharacterized protein</fullName>
    </submittedName>
</protein>
<sequence>MGGMSARARVAGSVIAYAVLADESNACDALDEVVVASDSWASATTLMRACGYRKVPRRTESRDVPHEALEVAFATPGTVFRKRFMAETSWAPASRTESSERP</sequence>
<proteinExistence type="predicted"/>
<evidence type="ECO:0000313" key="2">
    <source>
        <dbReference type="Proteomes" id="UP000498980"/>
    </source>
</evidence>
<reference evidence="1 2" key="1">
    <citation type="submission" date="2020-05" db="EMBL/GenBank/DDBJ databases">
        <title>Whole genome shotgun sequence of Streptomyces fulvorobeus NBRC 15897.</title>
        <authorList>
            <person name="Komaki H."/>
            <person name="Tamura T."/>
        </authorList>
    </citation>
    <scope>NUCLEOTIDE SEQUENCE [LARGE SCALE GENOMIC DNA]</scope>
    <source>
        <strain evidence="1 2">NBRC 15897</strain>
    </source>
</reference>
<evidence type="ECO:0000313" key="1">
    <source>
        <dbReference type="EMBL" id="GFM96963.1"/>
    </source>
</evidence>
<dbReference type="AlphaFoldDB" id="A0A7J0C4Z7"/>
<accession>A0A7J0C4Z7</accession>
<organism evidence="1 2">
    <name type="scientific">Streptomyces fulvorobeus</name>
    <dbReference type="NCBI Taxonomy" id="284028"/>
    <lineage>
        <taxon>Bacteria</taxon>
        <taxon>Bacillati</taxon>
        <taxon>Actinomycetota</taxon>
        <taxon>Actinomycetes</taxon>
        <taxon>Kitasatosporales</taxon>
        <taxon>Streptomycetaceae</taxon>
        <taxon>Streptomyces</taxon>
    </lineage>
</organism>
<keyword evidence="2" id="KW-1185">Reference proteome</keyword>
<gene>
    <name evidence="1" type="ORF">Sfulv_17740</name>
</gene>
<name>A0A7J0C4Z7_9ACTN</name>
<comment type="caution">
    <text evidence="1">The sequence shown here is derived from an EMBL/GenBank/DDBJ whole genome shotgun (WGS) entry which is preliminary data.</text>
</comment>